<reference evidence="1 2" key="1">
    <citation type="journal article" date="2018" name="Nat. Ecol. Evol.">
        <title>Pezizomycetes genomes reveal the molecular basis of ectomycorrhizal truffle lifestyle.</title>
        <authorList>
            <person name="Murat C."/>
            <person name="Payen T."/>
            <person name="Noel B."/>
            <person name="Kuo A."/>
            <person name="Morin E."/>
            <person name="Chen J."/>
            <person name="Kohler A."/>
            <person name="Krizsan K."/>
            <person name="Balestrini R."/>
            <person name="Da Silva C."/>
            <person name="Montanini B."/>
            <person name="Hainaut M."/>
            <person name="Levati E."/>
            <person name="Barry K.W."/>
            <person name="Belfiori B."/>
            <person name="Cichocki N."/>
            <person name="Clum A."/>
            <person name="Dockter R.B."/>
            <person name="Fauchery L."/>
            <person name="Guy J."/>
            <person name="Iotti M."/>
            <person name="Le Tacon F."/>
            <person name="Lindquist E.A."/>
            <person name="Lipzen A."/>
            <person name="Malagnac F."/>
            <person name="Mello A."/>
            <person name="Molinier V."/>
            <person name="Miyauchi S."/>
            <person name="Poulain J."/>
            <person name="Riccioni C."/>
            <person name="Rubini A."/>
            <person name="Sitrit Y."/>
            <person name="Splivallo R."/>
            <person name="Traeger S."/>
            <person name="Wang M."/>
            <person name="Zifcakova L."/>
            <person name="Wipf D."/>
            <person name="Zambonelli A."/>
            <person name="Paolocci F."/>
            <person name="Nowrousian M."/>
            <person name="Ottonello S."/>
            <person name="Baldrian P."/>
            <person name="Spatafora J.W."/>
            <person name="Henrissat B."/>
            <person name="Nagy L.G."/>
            <person name="Aury J.M."/>
            <person name="Wincker P."/>
            <person name="Grigoriev I.V."/>
            <person name="Bonfante P."/>
            <person name="Martin F.M."/>
        </authorList>
    </citation>
    <scope>NUCLEOTIDE SEQUENCE [LARGE SCALE GENOMIC DNA]</scope>
    <source>
        <strain evidence="1 2">120613-1</strain>
    </source>
</reference>
<dbReference type="AlphaFoldDB" id="A0A3N4JJA4"/>
<gene>
    <name evidence="1" type="ORF">L873DRAFT_1808651</name>
</gene>
<accession>A0A3N4JJA4</accession>
<sequence length="66" mass="7421">MGPLGVFRGGRWTSRVHTYSDSSGISMTATSDHDYDFLLWTQLHLPCTIITSLLRPVLCFSCGHDY</sequence>
<keyword evidence="2" id="KW-1185">Reference proteome</keyword>
<dbReference type="EMBL" id="ML120397">
    <property type="protein sequence ID" value="RPA98323.1"/>
    <property type="molecule type" value="Genomic_DNA"/>
</dbReference>
<evidence type="ECO:0000313" key="2">
    <source>
        <dbReference type="Proteomes" id="UP000276215"/>
    </source>
</evidence>
<dbReference type="Proteomes" id="UP000276215">
    <property type="component" value="Unassembled WGS sequence"/>
</dbReference>
<evidence type="ECO:0000313" key="1">
    <source>
        <dbReference type="EMBL" id="RPA98323.1"/>
    </source>
</evidence>
<proteinExistence type="predicted"/>
<organism evidence="1 2">
    <name type="scientific">Choiromyces venosus 120613-1</name>
    <dbReference type="NCBI Taxonomy" id="1336337"/>
    <lineage>
        <taxon>Eukaryota</taxon>
        <taxon>Fungi</taxon>
        <taxon>Dikarya</taxon>
        <taxon>Ascomycota</taxon>
        <taxon>Pezizomycotina</taxon>
        <taxon>Pezizomycetes</taxon>
        <taxon>Pezizales</taxon>
        <taxon>Tuberaceae</taxon>
        <taxon>Choiromyces</taxon>
    </lineage>
</organism>
<name>A0A3N4JJA4_9PEZI</name>
<protein>
    <submittedName>
        <fullName evidence="1">Uncharacterized protein</fullName>
    </submittedName>
</protein>
<feature type="non-terminal residue" evidence="1">
    <location>
        <position position="66"/>
    </location>
</feature>